<keyword evidence="5" id="KW-1185">Reference proteome</keyword>
<dbReference type="AlphaFoldDB" id="A0A1V9Z3T2"/>
<dbReference type="GO" id="GO:0004674">
    <property type="term" value="F:protein serine/threonine kinase activity"/>
    <property type="evidence" value="ECO:0007669"/>
    <property type="project" value="TreeGrafter"/>
</dbReference>
<dbReference type="OrthoDB" id="10252171at2759"/>
<accession>A0A1V9Z3T2</accession>
<dbReference type="PROSITE" id="PS00108">
    <property type="entry name" value="PROTEIN_KINASE_ST"/>
    <property type="match status" value="1"/>
</dbReference>
<dbReference type="PANTHER" id="PTHR44329:SF214">
    <property type="entry name" value="PROTEIN KINASE DOMAIN-CONTAINING PROTEIN"/>
    <property type="match status" value="1"/>
</dbReference>
<dbReference type="InterPro" id="IPR008271">
    <property type="entry name" value="Ser/Thr_kinase_AS"/>
</dbReference>
<dbReference type="InterPro" id="IPR011009">
    <property type="entry name" value="Kinase-like_dom_sf"/>
</dbReference>
<evidence type="ECO:0000259" key="3">
    <source>
        <dbReference type="PROSITE" id="PS50011"/>
    </source>
</evidence>
<name>A0A1V9Z3T2_ACHHY</name>
<keyword evidence="2" id="KW-0812">Transmembrane</keyword>
<dbReference type="Proteomes" id="UP000243579">
    <property type="component" value="Unassembled WGS sequence"/>
</dbReference>
<feature type="compositionally biased region" description="Polar residues" evidence="1">
    <location>
        <begin position="158"/>
        <end position="167"/>
    </location>
</feature>
<feature type="transmembrane region" description="Helical" evidence="2">
    <location>
        <begin position="91"/>
        <end position="111"/>
    </location>
</feature>
<organism evidence="4 5">
    <name type="scientific">Achlya hypogyna</name>
    <name type="common">Oomycete</name>
    <name type="synonym">Protoachlya hypogyna</name>
    <dbReference type="NCBI Taxonomy" id="1202772"/>
    <lineage>
        <taxon>Eukaryota</taxon>
        <taxon>Sar</taxon>
        <taxon>Stramenopiles</taxon>
        <taxon>Oomycota</taxon>
        <taxon>Saprolegniomycetes</taxon>
        <taxon>Saprolegniales</taxon>
        <taxon>Achlyaceae</taxon>
        <taxon>Achlya</taxon>
    </lineage>
</organism>
<evidence type="ECO:0000256" key="2">
    <source>
        <dbReference type="SAM" id="Phobius"/>
    </source>
</evidence>
<dbReference type="SMART" id="SM00220">
    <property type="entry name" value="S_TKc"/>
    <property type="match status" value="1"/>
</dbReference>
<dbReference type="PROSITE" id="PS50011">
    <property type="entry name" value="PROTEIN_KINASE_DOM"/>
    <property type="match status" value="1"/>
</dbReference>
<keyword evidence="2" id="KW-1133">Transmembrane helix</keyword>
<dbReference type="InterPro" id="IPR051681">
    <property type="entry name" value="Ser/Thr_Kinases-Pseudokinases"/>
</dbReference>
<feature type="domain" description="Protein kinase" evidence="3">
    <location>
        <begin position="203"/>
        <end position="406"/>
    </location>
</feature>
<evidence type="ECO:0000313" key="5">
    <source>
        <dbReference type="Proteomes" id="UP000243579"/>
    </source>
</evidence>
<evidence type="ECO:0000313" key="4">
    <source>
        <dbReference type="EMBL" id="OQR92673.1"/>
    </source>
</evidence>
<dbReference type="InterPro" id="IPR000719">
    <property type="entry name" value="Prot_kinase_dom"/>
</dbReference>
<dbReference type="SUPFAM" id="SSF56112">
    <property type="entry name" value="Protein kinase-like (PK-like)"/>
    <property type="match status" value="1"/>
</dbReference>
<dbReference type="PANTHER" id="PTHR44329">
    <property type="entry name" value="SERINE/THREONINE-PROTEIN KINASE TNNI3K-RELATED"/>
    <property type="match status" value="1"/>
</dbReference>
<keyword evidence="4" id="KW-0418">Kinase</keyword>
<feature type="compositionally biased region" description="Polar residues" evidence="1">
    <location>
        <begin position="132"/>
        <end position="151"/>
    </location>
</feature>
<sequence length="406" mass="44847">MSELPRIGIAGLISAAFTNSAKLTKFPSQYLDVSSLMLLNLSYNSIVEVNFDTEQQADKYKKLGVSMVTTGAFVSHNLTCNNLAEIVCNRIIVGLVAGFVALVSLVGYFIWRRCQQKSTLVSEPDGYAPVASSKSLNNASTNRPSINSTSHDVAESDPLQTAPSDSTCPRLEHFPPTRRHGADEDIDLSPLAIYRVDAASVTILRAQPIAAGAYGEVWVGTCGRDTVAVKRNKYKSRAHVLKLIDEIKLLARMESPYIVSFKGVCWTHPADMECIVEYMDLGDLRSYLGANDAQHFSWEAKAQVMQSIVHGLVYLHSFNPPVIHRDLKSRNVLLDSTKNQLSKYLQGTKLTDFGESREIEDDETLTNAIGTFQWMAPEIIADNHYSVAADVYSFGARRLVIPNHEA</sequence>
<keyword evidence="2" id="KW-0472">Membrane</keyword>
<dbReference type="Gene3D" id="1.10.510.10">
    <property type="entry name" value="Transferase(Phosphotransferase) domain 1"/>
    <property type="match status" value="1"/>
</dbReference>
<dbReference type="Pfam" id="PF00069">
    <property type="entry name" value="Pkinase"/>
    <property type="match status" value="1"/>
</dbReference>
<proteinExistence type="predicted"/>
<keyword evidence="4" id="KW-0808">Transferase</keyword>
<reference evidence="4 5" key="1">
    <citation type="journal article" date="2014" name="Genome Biol. Evol.">
        <title>The secreted proteins of Achlya hypogyna and Thraustotheca clavata identify the ancestral oomycete secretome and reveal gene acquisitions by horizontal gene transfer.</title>
        <authorList>
            <person name="Misner I."/>
            <person name="Blouin N."/>
            <person name="Leonard G."/>
            <person name="Richards T.A."/>
            <person name="Lane C.E."/>
        </authorList>
    </citation>
    <scope>NUCLEOTIDE SEQUENCE [LARGE SCALE GENOMIC DNA]</scope>
    <source>
        <strain evidence="4 5">ATCC 48635</strain>
    </source>
</reference>
<gene>
    <name evidence="4" type="ORF">ACHHYP_20126</name>
</gene>
<dbReference type="Gene3D" id="3.30.200.20">
    <property type="entry name" value="Phosphorylase Kinase, domain 1"/>
    <property type="match status" value="1"/>
</dbReference>
<dbReference type="GO" id="GO:0005524">
    <property type="term" value="F:ATP binding"/>
    <property type="evidence" value="ECO:0007669"/>
    <property type="project" value="InterPro"/>
</dbReference>
<feature type="region of interest" description="Disordered" evidence="1">
    <location>
        <begin position="132"/>
        <end position="169"/>
    </location>
</feature>
<evidence type="ECO:0000256" key="1">
    <source>
        <dbReference type="SAM" id="MobiDB-lite"/>
    </source>
</evidence>
<comment type="caution">
    <text evidence="4">The sequence shown here is derived from an EMBL/GenBank/DDBJ whole genome shotgun (WGS) entry which is preliminary data.</text>
</comment>
<dbReference type="EMBL" id="JNBR01000447">
    <property type="protein sequence ID" value="OQR92673.1"/>
    <property type="molecule type" value="Genomic_DNA"/>
</dbReference>
<protein>
    <submittedName>
        <fullName evidence="4">Protein kinase</fullName>
    </submittedName>
</protein>